<sequence>MDRLVKHSSDNARFSRFYARRVLLPRAVGLAVGFFCVAGVLWGHGWSPWVWGLLVWFCYLWPLMAYRVSSVSPAPRELERRFVLFDSLMGGFWIATIQFNVLPSVMMLSMLAMNNTAAGGARFVAQGFVFQGLGMLLSGLLFGFGFSPDTSQPELYACIPMLVVHPMTIGLVLYRLAIQLSQHKKALRELSRTDSLTQLFNRGYWKECLQREFELCRQTRQEASLALIDVDHFKTTNDQHGHMVGDLVLRRLSEFMREHLRADDLAGRYGGDEFCVLLPRLKPDAAREVLARLSRELALQHWDGVPELRISLSIGVAGFDPGMPDVTEWLRRADQALYEAKGQGRDRIVLDAEVPLAARRA</sequence>
<accession>A0A1G8M9J9</accession>
<dbReference type="GO" id="GO:0043709">
    <property type="term" value="P:cell adhesion involved in single-species biofilm formation"/>
    <property type="evidence" value="ECO:0007669"/>
    <property type="project" value="TreeGrafter"/>
</dbReference>
<dbReference type="InterPro" id="IPR007894">
    <property type="entry name" value="MASE2"/>
</dbReference>
<dbReference type="PROSITE" id="PS50887">
    <property type="entry name" value="GGDEF"/>
    <property type="match status" value="1"/>
</dbReference>
<dbReference type="Pfam" id="PF05230">
    <property type="entry name" value="MASE2"/>
    <property type="match status" value="1"/>
</dbReference>
<dbReference type="PANTHER" id="PTHR45138">
    <property type="entry name" value="REGULATORY COMPONENTS OF SENSORY TRANSDUCTION SYSTEM"/>
    <property type="match status" value="1"/>
</dbReference>
<gene>
    <name evidence="7" type="ORF">SAMN05216272_11432</name>
</gene>
<dbReference type="GO" id="GO:0005886">
    <property type="term" value="C:plasma membrane"/>
    <property type="evidence" value="ECO:0007669"/>
    <property type="project" value="UniProtKB-SubCell"/>
</dbReference>
<dbReference type="EMBL" id="FNDS01000014">
    <property type="protein sequence ID" value="SDI64602.1"/>
    <property type="molecule type" value="Genomic_DNA"/>
</dbReference>
<dbReference type="GO" id="GO:0052621">
    <property type="term" value="F:diguanylate cyclase activity"/>
    <property type="evidence" value="ECO:0007669"/>
    <property type="project" value="UniProtKB-EC"/>
</dbReference>
<dbReference type="GO" id="GO:1902201">
    <property type="term" value="P:negative regulation of bacterial-type flagellum-dependent cell motility"/>
    <property type="evidence" value="ECO:0007669"/>
    <property type="project" value="TreeGrafter"/>
</dbReference>
<dbReference type="Pfam" id="PF00990">
    <property type="entry name" value="GGDEF"/>
    <property type="match status" value="1"/>
</dbReference>
<keyword evidence="8" id="KW-1185">Reference proteome</keyword>
<evidence type="ECO:0000256" key="4">
    <source>
        <dbReference type="ARBA" id="ARBA00034247"/>
    </source>
</evidence>
<feature type="transmembrane region" description="Helical" evidence="5">
    <location>
        <begin position="155"/>
        <end position="177"/>
    </location>
</feature>
<feature type="transmembrane region" description="Helical" evidence="5">
    <location>
        <begin position="123"/>
        <end position="143"/>
    </location>
</feature>
<keyword evidence="5" id="KW-1133">Transmembrane helix</keyword>
<dbReference type="Proteomes" id="UP000199636">
    <property type="component" value="Unassembled WGS sequence"/>
</dbReference>
<keyword evidence="5" id="KW-0472">Membrane</keyword>
<dbReference type="FunFam" id="3.30.70.270:FF:000001">
    <property type="entry name" value="Diguanylate cyclase domain protein"/>
    <property type="match status" value="1"/>
</dbReference>
<organism evidence="7 8">
    <name type="scientific">Pseudomonas panipatensis</name>
    <dbReference type="NCBI Taxonomy" id="428992"/>
    <lineage>
        <taxon>Bacteria</taxon>
        <taxon>Pseudomonadati</taxon>
        <taxon>Pseudomonadota</taxon>
        <taxon>Gammaproteobacteria</taxon>
        <taxon>Pseudomonadales</taxon>
        <taxon>Pseudomonadaceae</taxon>
        <taxon>Pseudomonas</taxon>
    </lineage>
</organism>
<dbReference type="CDD" id="cd01949">
    <property type="entry name" value="GGDEF"/>
    <property type="match status" value="1"/>
</dbReference>
<comment type="catalytic activity">
    <reaction evidence="4">
        <text>2 GTP = 3',3'-c-di-GMP + 2 diphosphate</text>
        <dbReference type="Rhea" id="RHEA:24898"/>
        <dbReference type="ChEBI" id="CHEBI:33019"/>
        <dbReference type="ChEBI" id="CHEBI:37565"/>
        <dbReference type="ChEBI" id="CHEBI:58805"/>
        <dbReference type="EC" id="2.7.7.65"/>
    </reaction>
</comment>
<evidence type="ECO:0000256" key="1">
    <source>
        <dbReference type="ARBA" id="ARBA00001946"/>
    </source>
</evidence>
<keyword evidence="5" id="KW-0812">Transmembrane</keyword>
<dbReference type="SMART" id="SM00267">
    <property type="entry name" value="GGDEF"/>
    <property type="match status" value="1"/>
</dbReference>
<dbReference type="NCBIfam" id="TIGR00254">
    <property type="entry name" value="GGDEF"/>
    <property type="match status" value="1"/>
</dbReference>
<dbReference type="STRING" id="428992.SAMN05216272_11432"/>
<dbReference type="InterPro" id="IPR043128">
    <property type="entry name" value="Rev_trsase/Diguanyl_cyclase"/>
</dbReference>
<evidence type="ECO:0000259" key="6">
    <source>
        <dbReference type="PROSITE" id="PS50887"/>
    </source>
</evidence>
<dbReference type="AlphaFoldDB" id="A0A1G8M9J9"/>
<feature type="transmembrane region" description="Helical" evidence="5">
    <location>
        <begin position="90"/>
        <end position="111"/>
    </location>
</feature>
<proteinExistence type="predicted"/>
<dbReference type="InterPro" id="IPR029787">
    <property type="entry name" value="Nucleotide_cyclase"/>
</dbReference>
<reference evidence="8" key="1">
    <citation type="submission" date="2016-10" db="EMBL/GenBank/DDBJ databases">
        <authorList>
            <person name="Varghese N."/>
            <person name="Submissions S."/>
        </authorList>
    </citation>
    <scope>NUCLEOTIDE SEQUENCE [LARGE SCALE GENOMIC DNA]</scope>
    <source>
        <strain evidence="8">CCM 7469</strain>
    </source>
</reference>
<dbReference type="InterPro" id="IPR050469">
    <property type="entry name" value="Diguanylate_Cyclase"/>
</dbReference>
<dbReference type="PANTHER" id="PTHR45138:SF9">
    <property type="entry name" value="DIGUANYLATE CYCLASE DGCM-RELATED"/>
    <property type="match status" value="1"/>
</dbReference>
<evidence type="ECO:0000256" key="2">
    <source>
        <dbReference type="ARBA" id="ARBA00004533"/>
    </source>
</evidence>
<dbReference type="EC" id="2.7.7.65" evidence="3"/>
<evidence type="ECO:0000313" key="8">
    <source>
        <dbReference type="Proteomes" id="UP000199636"/>
    </source>
</evidence>
<protein>
    <recommendedName>
        <fullName evidence="3">diguanylate cyclase</fullName>
        <ecNumber evidence="3">2.7.7.65</ecNumber>
    </recommendedName>
</protein>
<evidence type="ECO:0000256" key="5">
    <source>
        <dbReference type="SAM" id="Phobius"/>
    </source>
</evidence>
<comment type="cofactor">
    <cofactor evidence="1">
        <name>Mg(2+)</name>
        <dbReference type="ChEBI" id="CHEBI:18420"/>
    </cofactor>
</comment>
<evidence type="ECO:0000256" key="3">
    <source>
        <dbReference type="ARBA" id="ARBA00012528"/>
    </source>
</evidence>
<feature type="transmembrane region" description="Helical" evidence="5">
    <location>
        <begin position="23"/>
        <end position="43"/>
    </location>
</feature>
<feature type="domain" description="GGDEF" evidence="6">
    <location>
        <begin position="221"/>
        <end position="353"/>
    </location>
</feature>
<name>A0A1G8M9J9_9PSED</name>
<comment type="subcellular location">
    <subcellularLocation>
        <location evidence="2">Cell inner membrane</location>
    </subcellularLocation>
</comment>
<dbReference type="SUPFAM" id="SSF55073">
    <property type="entry name" value="Nucleotide cyclase"/>
    <property type="match status" value="1"/>
</dbReference>
<dbReference type="InterPro" id="IPR000160">
    <property type="entry name" value="GGDEF_dom"/>
</dbReference>
<dbReference type="Gene3D" id="3.30.70.270">
    <property type="match status" value="1"/>
</dbReference>
<evidence type="ECO:0000313" key="7">
    <source>
        <dbReference type="EMBL" id="SDI64602.1"/>
    </source>
</evidence>